<evidence type="ECO:0000313" key="4">
    <source>
        <dbReference type="Proteomes" id="UP000435138"/>
    </source>
</evidence>
<dbReference type="InterPro" id="IPR045006">
    <property type="entry name" value="CHLI-like"/>
</dbReference>
<reference evidence="3 4" key="1">
    <citation type="submission" date="2019-11" db="EMBL/GenBank/DDBJ databases">
        <title>Genome analysis of Rhizobacterium cereale a novel genus and species isolated from maize roots in North Spain.</title>
        <authorList>
            <person name="Menendez E."/>
            <person name="Flores-Felix J.D."/>
            <person name="Ramirez-Bahena M.-H."/>
            <person name="Igual J.M."/>
            <person name="Garcia-Fraile P."/>
            <person name="Peix A."/>
            <person name="Velazquez E."/>
        </authorList>
    </citation>
    <scope>NUCLEOTIDE SEQUENCE [LARGE SCALE GENOMIC DNA]</scope>
    <source>
        <strain evidence="3 4">RZME27</strain>
    </source>
</reference>
<dbReference type="CDD" id="cd00009">
    <property type="entry name" value="AAA"/>
    <property type="match status" value="1"/>
</dbReference>
<dbReference type="Proteomes" id="UP000435138">
    <property type="component" value="Unassembled WGS sequence"/>
</dbReference>
<dbReference type="EMBL" id="WIXI01000022">
    <property type="protein sequence ID" value="MQY44780.1"/>
    <property type="molecule type" value="Genomic_DNA"/>
</dbReference>
<name>A0A6A8A5C4_9HYPH</name>
<dbReference type="Pfam" id="PF13541">
    <property type="entry name" value="ChlI"/>
    <property type="match status" value="1"/>
</dbReference>
<comment type="similarity">
    <text evidence="1">Belongs to the Mg-chelatase subunits D/I family. ComM subfamily.</text>
</comment>
<evidence type="ECO:0000313" key="3">
    <source>
        <dbReference type="EMBL" id="MQY44780.1"/>
    </source>
</evidence>
<accession>A0A6A8A5C4</accession>
<dbReference type="PANTHER" id="PTHR32039">
    <property type="entry name" value="MAGNESIUM-CHELATASE SUBUNIT CHLI"/>
    <property type="match status" value="1"/>
</dbReference>
<dbReference type="Pfam" id="PF01078">
    <property type="entry name" value="Mg_chelatase"/>
    <property type="match status" value="1"/>
</dbReference>
<dbReference type="Gene3D" id="3.30.230.10">
    <property type="match status" value="1"/>
</dbReference>
<dbReference type="InterPro" id="IPR014721">
    <property type="entry name" value="Ribsml_uS5_D2-typ_fold_subgr"/>
</dbReference>
<dbReference type="GO" id="GO:0005524">
    <property type="term" value="F:ATP binding"/>
    <property type="evidence" value="ECO:0007669"/>
    <property type="project" value="InterPro"/>
</dbReference>
<gene>
    <name evidence="3" type="ORF">GAO09_01665</name>
</gene>
<dbReference type="PANTHER" id="PTHR32039:SF7">
    <property type="entry name" value="COMPETENCE PROTEIN COMM"/>
    <property type="match status" value="1"/>
</dbReference>
<dbReference type="SUPFAM" id="SSF54211">
    <property type="entry name" value="Ribosomal protein S5 domain 2-like"/>
    <property type="match status" value="1"/>
</dbReference>
<dbReference type="InterPro" id="IPR025158">
    <property type="entry name" value="Mg_chelat-rel_C"/>
</dbReference>
<feature type="domain" description="AAA+ ATPase" evidence="2">
    <location>
        <begin position="209"/>
        <end position="391"/>
    </location>
</feature>
<organism evidence="3 4">
    <name type="scientific">Endobacterium cereale</name>
    <dbReference type="NCBI Taxonomy" id="2663029"/>
    <lineage>
        <taxon>Bacteria</taxon>
        <taxon>Pseudomonadati</taxon>
        <taxon>Pseudomonadota</taxon>
        <taxon>Alphaproteobacteria</taxon>
        <taxon>Hyphomicrobiales</taxon>
        <taxon>Rhizobiaceae</taxon>
        <taxon>Endobacterium</taxon>
    </lineage>
</organism>
<protein>
    <submittedName>
        <fullName evidence="3">YifB family Mg chelatase-like AAA ATPase</fullName>
    </submittedName>
</protein>
<dbReference type="InterPro" id="IPR020568">
    <property type="entry name" value="Ribosomal_Su5_D2-typ_SF"/>
</dbReference>
<dbReference type="Pfam" id="PF13335">
    <property type="entry name" value="Mg_chelatase_C"/>
    <property type="match status" value="1"/>
</dbReference>
<dbReference type="SUPFAM" id="SSF52540">
    <property type="entry name" value="P-loop containing nucleoside triphosphate hydrolases"/>
    <property type="match status" value="1"/>
</dbReference>
<dbReference type="SMART" id="SM00382">
    <property type="entry name" value="AAA"/>
    <property type="match status" value="1"/>
</dbReference>
<dbReference type="InterPro" id="IPR004482">
    <property type="entry name" value="Mg_chelat-rel"/>
</dbReference>
<dbReference type="NCBIfam" id="TIGR00368">
    <property type="entry name" value="YifB family Mg chelatase-like AAA ATPase"/>
    <property type="match status" value="1"/>
</dbReference>
<dbReference type="Gene3D" id="3.40.50.300">
    <property type="entry name" value="P-loop containing nucleotide triphosphate hydrolases"/>
    <property type="match status" value="1"/>
</dbReference>
<dbReference type="RefSeq" id="WP_153352316.1">
    <property type="nucleotide sequence ID" value="NZ_JAYKOO010000003.1"/>
</dbReference>
<proteinExistence type="inferred from homology"/>
<dbReference type="InterPro" id="IPR027417">
    <property type="entry name" value="P-loop_NTPase"/>
</dbReference>
<dbReference type="InterPro" id="IPR000523">
    <property type="entry name" value="Mg_chelatse_chII-like_cat_dom"/>
</dbReference>
<keyword evidence="4" id="KW-1185">Reference proteome</keyword>
<sequence length="511" mass="53483">MVARVGTVAFQGIEGVPVDVQVMIGPGKINMHIVGLPDKAVAESRERVQAALHASGLALPPKKITINLAPADLPKEGSHFDLPIALGLMAVLGAIPADALGGYIVLGELNLDGTLAHVAGALPAAIGANAVGKGLICPADSGAEAAWAGNEIDILAPRSLIALANHFRGTQVLARPQPAIRAPATDLPDLADIKGQESAKRALEVAAAGGHNLLMIGPPGSGKSMLAARLPSILPPLTAPELLEVSMIHSIAGQLSGGKLSDRRPYRAPHHSATMAALVGGGLRAKPGEASLAHHGVLFLDEFPEFSPQVLDALRQPLETAECVIARANHRVTYPAGIQLVAAMNPCRCGMAGEPGHTCARGPRCAGDYQARISGPLMDRIDIRIDVPAVSAVDLIRPVAAESSADVARRVARARARQQHRFEEMGQRGITTNARCSTSMIETFAAPDQAGLQLLRDAAEKLKFSARGYHRVLKVARTLADLDDKDTVGRIHLAEAISYRMAGERMAMASA</sequence>
<evidence type="ECO:0000256" key="1">
    <source>
        <dbReference type="ARBA" id="ARBA00006354"/>
    </source>
</evidence>
<dbReference type="AlphaFoldDB" id="A0A6A8A5C4"/>
<evidence type="ECO:0000259" key="2">
    <source>
        <dbReference type="SMART" id="SM00382"/>
    </source>
</evidence>
<dbReference type="InterPro" id="IPR003593">
    <property type="entry name" value="AAA+_ATPase"/>
</dbReference>
<comment type="caution">
    <text evidence="3">The sequence shown here is derived from an EMBL/GenBank/DDBJ whole genome shotgun (WGS) entry which is preliminary data.</text>
</comment>